<evidence type="ECO:0000313" key="11">
    <source>
        <dbReference type="EMBL" id="RPA77253.1"/>
    </source>
</evidence>
<dbReference type="PANTHER" id="PTHR47466">
    <property type="match status" value="1"/>
</dbReference>
<dbReference type="Pfam" id="PF05572">
    <property type="entry name" value="Peptidase_M43"/>
    <property type="match status" value="1"/>
</dbReference>
<dbReference type="InterPro" id="IPR008754">
    <property type="entry name" value="Peptidase_M43"/>
</dbReference>
<evidence type="ECO:0000256" key="9">
    <source>
        <dbReference type="SAM" id="SignalP"/>
    </source>
</evidence>
<dbReference type="OrthoDB" id="536211at2759"/>
<dbReference type="GO" id="GO:0008237">
    <property type="term" value="F:metallopeptidase activity"/>
    <property type="evidence" value="ECO:0007669"/>
    <property type="project" value="UniProtKB-KW"/>
</dbReference>
<feature type="domain" description="Peptidase M43 pregnancy-associated plasma-A" evidence="10">
    <location>
        <begin position="257"/>
        <end position="356"/>
    </location>
</feature>
<evidence type="ECO:0000256" key="1">
    <source>
        <dbReference type="ARBA" id="ARBA00008721"/>
    </source>
</evidence>
<evidence type="ECO:0000313" key="12">
    <source>
        <dbReference type="Proteomes" id="UP000275078"/>
    </source>
</evidence>
<dbReference type="SUPFAM" id="SSF55486">
    <property type="entry name" value="Metalloproteases ('zincins'), catalytic domain"/>
    <property type="match status" value="1"/>
</dbReference>
<dbReference type="Gene3D" id="3.40.390.10">
    <property type="entry name" value="Collagenase (Catalytic Domain)"/>
    <property type="match status" value="1"/>
</dbReference>
<keyword evidence="5" id="KW-0378">Hydrolase</keyword>
<evidence type="ECO:0000256" key="3">
    <source>
        <dbReference type="ARBA" id="ARBA00022723"/>
    </source>
</evidence>
<dbReference type="Proteomes" id="UP000275078">
    <property type="component" value="Unassembled WGS sequence"/>
</dbReference>
<evidence type="ECO:0000259" key="10">
    <source>
        <dbReference type="Pfam" id="PF05572"/>
    </source>
</evidence>
<dbReference type="GO" id="GO:0046872">
    <property type="term" value="F:metal ion binding"/>
    <property type="evidence" value="ECO:0007669"/>
    <property type="project" value="UniProtKB-KW"/>
</dbReference>
<keyword evidence="8" id="KW-1015">Disulfide bond</keyword>
<name>A0A3N4HTR8_ASCIM</name>
<accession>A0A3N4HTR8</accession>
<evidence type="ECO:0000256" key="4">
    <source>
        <dbReference type="ARBA" id="ARBA00022729"/>
    </source>
</evidence>
<comment type="similarity">
    <text evidence="1">Belongs to the peptidase M43B family.</text>
</comment>
<keyword evidence="2" id="KW-0645">Protease</keyword>
<keyword evidence="3" id="KW-0479">Metal-binding</keyword>
<dbReference type="EMBL" id="ML119729">
    <property type="protein sequence ID" value="RPA77253.1"/>
    <property type="molecule type" value="Genomic_DNA"/>
</dbReference>
<gene>
    <name evidence="11" type="ORF">BJ508DRAFT_310321</name>
</gene>
<sequence>MHLPTTLLALLLTLTSSTTTHAFLRKPLVRPPKYYASTPYIDVTELCGPGASNPSPDRVARNNRAITLASAEAAKRAIKTGKSKRSLSSFSKRELEKLVTPESIQVETWLHVIRAGDGFEEGNVWRENVQAQFDIMHDTFLKSNITLTLGGITNTTAPHWFRYQTGLRFGPLPTAAPGSPVKPQGDFRCALRQGGYDTLNIYIMGMNTNSSYGDTEPFPPVAMERSSVSNWDVLEDAVIVNFKSLPGMGDRWMNEGKIAIHEAGHWFGLFHTSQQQIDGPYCDPDPLGGDMVYDTPPQSIPNFWQNGCPLDESDPDYPDSCWNDGLGKDSIHNFMDYSADWCKWEFTRGQGERMRMQFEVMRRGRSEVPGDRRC</sequence>
<evidence type="ECO:0000256" key="7">
    <source>
        <dbReference type="ARBA" id="ARBA00023049"/>
    </source>
</evidence>
<protein>
    <recommendedName>
        <fullName evidence="10">Peptidase M43 pregnancy-associated plasma-A domain-containing protein</fullName>
    </recommendedName>
</protein>
<organism evidence="11 12">
    <name type="scientific">Ascobolus immersus RN42</name>
    <dbReference type="NCBI Taxonomy" id="1160509"/>
    <lineage>
        <taxon>Eukaryota</taxon>
        <taxon>Fungi</taxon>
        <taxon>Dikarya</taxon>
        <taxon>Ascomycota</taxon>
        <taxon>Pezizomycotina</taxon>
        <taxon>Pezizomycetes</taxon>
        <taxon>Pezizales</taxon>
        <taxon>Ascobolaceae</taxon>
        <taxon>Ascobolus</taxon>
    </lineage>
</organism>
<feature type="signal peptide" evidence="9">
    <location>
        <begin position="1"/>
        <end position="22"/>
    </location>
</feature>
<reference evidence="11 12" key="1">
    <citation type="journal article" date="2018" name="Nat. Ecol. Evol.">
        <title>Pezizomycetes genomes reveal the molecular basis of ectomycorrhizal truffle lifestyle.</title>
        <authorList>
            <person name="Murat C."/>
            <person name="Payen T."/>
            <person name="Noel B."/>
            <person name="Kuo A."/>
            <person name="Morin E."/>
            <person name="Chen J."/>
            <person name="Kohler A."/>
            <person name="Krizsan K."/>
            <person name="Balestrini R."/>
            <person name="Da Silva C."/>
            <person name="Montanini B."/>
            <person name="Hainaut M."/>
            <person name="Levati E."/>
            <person name="Barry K.W."/>
            <person name="Belfiori B."/>
            <person name="Cichocki N."/>
            <person name="Clum A."/>
            <person name="Dockter R.B."/>
            <person name="Fauchery L."/>
            <person name="Guy J."/>
            <person name="Iotti M."/>
            <person name="Le Tacon F."/>
            <person name="Lindquist E.A."/>
            <person name="Lipzen A."/>
            <person name="Malagnac F."/>
            <person name="Mello A."/>
            <person name="Molinier V."/>
            <person name="Miyauchi S."/>
            <person name="Poulain J."/>
            <person name="Riccioni C."/>
            <person name="Rubini A."/>
            <person name="Sitrit Y."/>
            <person name="Splivallo R."/>
            <person name="Traeger S."/>
            <person name="Wang M."/>
            <person name="Zifcakova L."/>
            <person name="Wipf D."/>
            <person name="Zambonelli A."/>
            <person name="Paolocci F."/>
            <person name="Nowrousian M."/>
            <person name="Ottonello S."/>
            <person name="Baldrian P."/>
            <person name="Spatafora J.W."/>
            <person name="Henrissat B."/>
            <person name="Nagy L.G."/>
            <person name="Aury J.M."/>
            <person name="Wincker P."/>
            <person name="Grigoriev I.V."/>
            <person name="Bonfante P."/>
            <person name="Martin F.M."/>
        </authorList>
    </citation>
    <scope>NUCLEOTIDE SEQUENCE [LARGE SCALE GENOMIC DNA]</scope>
    <source>
        <strain evidence="11 12">RN42</strain>
    </source>
</reference>
<evidence type="ECO:0000256" key="8">
    <source>
        <dbReference type="ARBA" id="ARBA00023157"/>
    </source>
</evidence>
<keyword evidence="12" id="KW-1185">Reference proteome</keyword>
<evidence type="ECO:0000256" key="6">
    <source>
        <dbReference type="ARBA" id="ARBA00022833"/>
    </source>
</evidence>
<keyword evidence="7" id="KW-0482">Metalloprotease</keyword>
<proteinExistence type="inferred from homology"/>
<evidence type="ECO:0000256" key="5">
    <source>
        <dbReference type="ARBA" id="ARBA00022801"/>
    </source>
</evidence>
<dbReference type="PANTHER" id="PTHR47466:SF1">
    <property type="entry name" value="METALLOPROTEASE MEP1 (AFU_ORTHOLOGUE AFUA_1G07730)-RELATED"/>
    <property type="match status" value="1"/>
</dbReference>
<dbReference type="AlphaFoldDB" id="A0A3N4HTR8"/>
<keyword evidence="6" id="KW-0862">Zinc</keyword>
<keyword evidence="4 9" id="KW-0732">Signal</keyword>
<evidence type="ECO:0000256" key="2">
    <source>
        <dbReference type="ARBA" id="ARBA00022670"/>
    </source>
</evidence>
<dbReference type="GO" id="GO:0006508">
    <property type="term" value="P:proteolysis"/>
    <property type="evidence" value="ECO:0007669"/>
    <property type="project" value="UniProtKB-KW"/>
</dbReference>
<dbReference type="InterPro" id="IPR024079">
    <property type="entry name" value="MetalloPept_cat_dom_sf"/>
</dbReference>
<feature type="chain" id="PRO_5018260621" description="Peptidase M43 pregnancy-associated plasma-A domain-containing protein" evidence="9">
    <location>
        <begin position="23"/>
        <end position="374"/>
    </location>
</feature>